<evidence type="ECO:0000256" key="3">
    <source>
        <dbReference type="ARBA" id="ARBA00022723"/>
    </source>
</evidence>
<evidence type="ECO:0000256" key="6">
    <source>
        <dbReference type="ARBA" id="ARBA00022833"/>
    </source>
</evidence>
<dbReference type="Proteomes" id="UP000887565">
    <property type="component" value="Unplaced"/>
</dbReference>
<evidence type="ECO:0000313" key="14">
    <source>
        <dbReference type="Proteomes" id="UP000887565"/>
    </source>
</evidence>
<evidence type="ECO:0000256" key="7">
    <source>
        <dbReference type="ARBA" id="ARBA00023015"/>
    </source>
</evidence>
<accession>A0A915JB24</accession>
<keyword evidence="4" id="KW-0677">Repeat</keyword>
<evidence type="ECO:0000256" key="2">
    <source>
        <dbReference type="ARBA" id="ARBA00006991"/>
    </source>
</evidence>
<dbReference type="GO" id="GO:0000978">
    <property type="term" value="F:RNA polymerase II cis-regulatory region sequence-specific DNA binding"/>
    <property type="evidence" value="ECO:0007669"/>
    <property type="project" value="TreeGrafter"/>
</dbReference>
<dbReference type="Gene3D" id="3.30.160.60">
    <property type="entry name" value="Classic Zinc Finger"/>
    <property type="match status" value="3"/>
</dbReference>
<keyword evidence="14" id="KW-1185">Reference proteome</keyword>
<feature type="domain" description="C2H2-type" evidence="13">
    <location>
        <begin position="197"/>
        <end position="226"/>
    </location>
</feature>
<evidence type="ECO:0000256" key="5">
    <source>
        <dbReference type="ARBA" id="ARBA00022771"/>
    </source>
</evidence>
<dbReference type="GO" id="GO:0008270">
    <property type="term" value="F:zinc ion binding"/>
    <property type="evidence" value="ECO:0007669"/>
    <property type="project" value="UniProtKB-KW"/>
</dbReference>
<dbReference type="InterPro" id="IPR013087">
    <property type="entry name" value="Znf_C2H2_type"/>
</dbReference>
<comment type="subcellular location">
    <subcellularLocation>
        <location evidence="1">Nucleus</location>
    </subcellularLocation>
</comment>
<dbReference type="FunFam" id="3.30.160.60:FF:000065">
    <property type="entry name" value="B-cell CLL/lymphoma 6, member B"/>
    <property type="match status" value="1"/>
</dbReference>
<protein>
    <submittedName>
        <fullName evidence="15">C2H2-type domain-containing protein</fullName>
    </submittedName>
</protein>
<organism evidence="14 15">
    <name type="scientific">Romanomermis culicivorax</name>
    <name type="common">Nematode worm</name>
    <dbReference type="NCBI Taxonomy" id="13658"/>
    <lineage>
        <taxon>Eukaryota</taxon>
        <taxon>Metazoa</taxon>
        <taxon>Ecdysozoa</taxon>
        <taxon>Nematoda</taxon>
        <taxon>Enoplea</taxon>
        <taxon>Dorylaimia</taxon>
        <taxon>Mermithida</taxon>
        <taxon>Mermithoidea</taxon>
        <taxon>Mermithidae</taxon>
        <taxon>Romanomermis</taxon>
    </lineage>
</organism>
<sequence length="257" mass="29690">MTTVVTDNDRDKTIGGNDIEEDNATEQRSRSVCSSSSSDLIPYTPRSTLELLPLLKINDGYQKFETSLDYNLLNKIVSECYYRIDRQNSNFPIFAPLSLFDVLKKHLIDKSILEKSNNGHYHHIQKYRLKSNVVKNCPKSMTTTTTDDGQKTLEYETLLKREQRRVHACPYSNCSKIYTKSSHLTAHVRSHTGEKPYVCSWEGCSWKFARSDELTRHYRKHTGDKPFQCRTCFKNFSRSDHLALHAKRHETPAACST</sequence>
<keyword evidence="7" id="KW-0805">Transcription regulation</keyword>
<dbReference type="SMART" id="SM00355">
    <property type="entry name" value="ZnF_C2H2"/>
    <property type="match status" value="3"/>
</dbReference>
<dbReference type="PROSITE" id="PS00028">
    <property type="entry name" value="ZINC_FINGER_C2H2_1"/>
    <property type="match status" value="3"/>
</dbReference>
<keyword evidence="5 11" id="KW-0863">Zinc-finger</keyword>
<comment type="similarity">
    <text evidence="2">Belongs to the krueppel C2H2-type zinc-finger protein family.</text>
</comment>
<dbReference type="PROSITE" id="PS50157">
    <property type="entry name" value="ZINC_FINGER_C2H2_2"/>
    <property type="match status" value="3"/>
</dbReference>
<keyword evidence="9" id="KW-0804">Transcription</keyword>
<dbReference type="FunFam" id="3.30.160.60:FF:000018">
    <property type="entry name" value="Krueppel-like factor 15"/>
    <property type="match status" value="1"/>
</dbReference>
<evidence type="ECO:0000256" key="4">
    <source>
        <dbReference type="ARBA" id="ARBA00022737"/>
    </source>
</evidence>
<feature type="region of interest" description="Disordered" evidence="12">
    <location>
        <begin position="1"/>
        <end position="39"/>
    </location>
</feature>
<dbReference type="GO" id="GO:0005634">
    <property type="term" value="C:nucleus"/>
    <property type="evidence" value="ECO:0007669"/>
    <property type="project" value="UniProtKB-SubCell"/>
</dbReference>
<keyword evidence="10" id="KW-0539">Nucleus</keyword>
<evidence type="ECO:0000256" key="1">
    <source>
        <dbReference type="ARBA" id="ARBA00004123"/>
    </source>
</evidence>
<dbReference type="InterPro" id="IPR036236">
    <property type="entry name" value="Znf_C2H2_sf"/>
</dbReference>
<name>A0A915JB24_ROMCU</name>
<dbReference type="GO" id="GO:0000981">
    <property type="term" value="F:DNA-binding transcription factor activity, RNA polymerase II-specific"/>
    <property type="evidence" value="ECO:0007669"/>
    <property type="project" value="TreeGrafter"/>
</dbReference>
<evidence type="ECO:0000256" key="10">
    <source>
        <dbReference type="ARBA" id="ARBA00023242"/>
    </source>
</evidence>
<reference evidence="15" key="1">
    <citation type="submission" date="2022-11" db="UniProtKB">
        <authorList>
            <consortium name="WormBaseParasite"/>
        </authorList>
    </citation>
    <scope>IDENTIFICATION</scope>
</reference>
<dbReference type="PANTHER" id="PTHR23235:SF158">
    <property type="entry name" value="C2H2-TYPE DOMAIN-CONTAINING PROTEIN"/>
    <property type="match status" value="1"/>
</dbReference>
<keyword evidence="6" id="KW-0862">Zinc</keyword>
<proteinExistence type="inferred from homology"/>
<dbReference type="SUPFAM" id="SSF57667">
    <property type="entry name" value="beta-beta-alpha zinc fingers"/>
    <property type="match status" value="2"/>
</dbReference>
<dbReference type="FunFam" id="3.30.160.60:FF:002639">
    <property type="entry name" value="Kruppel-Like Factor (Zinc finger protein)"/>
    <property type="match status" value="1"/>
</dbReference>
<keyword evidence="3" id="KW-0479">Metal-binding</keyword>
<dbReference type="WBParaSite" id="nRc.2.0.1.t22861-RA">
    <property type="protein sequence ID" value="nRc.2.0.1.t22861-RA"/>
    <property type="gene ID" value="nRc.2.0.1.g22861"/>
</dbReference>
<dbReference type="Pfam" id="PF00096">
    <property type="entry name" value="zf-C2H2"/>
    <property type="match status" value="3"/>
</dbReference>
<evidence type="ECO:0000256" key="9">
    <source>
        <dbReference type="ARBA" id="ARBA00023163"/>
    </source>
</evidence>
<evidence type="ECO:0000259" key="13">
    <source>
        <dbReference type="PROSITE" id="PS50157"/>
    </source>
</evidence>
<evidence type="ECO:0000256" key="12">
    <source>
        <dbReference type="SAM" id="MobiDB-lite"/>
    </source>
</evidence>
<feature type="domain" description="C2H2-type" evidence="13">
    <location>
        <begin position="167"/>
        <end position="196"/>
    </location>
</feature>
<keyword evidence="8" id="KW-0238">DNA-binding</keyword>
<feature type="domain" description="C2H2-type" evidence="13">
    <location>
        <begin position="227"/>
        <end position="254"/>
    </location>
</feature>
<dbReference type="PANTHER" id="PTHR23235">
    <property type="entry name" value="KRUEPPEL-LIKE TRANSCRIPTION FACTOR"/>
    <property type="match status" value="1"/>
</dbReference>
<evidence type="ECO:0000256" key="8">
    <source>
        <dbReference type="ARBA" id="ARBA00023125"/>
    </source>
</evidence>
<evidence type="ECO:0000313" key="15">
    <source>
        <dbReference type="WBParaSite" id="nRc.2.0.1.t22861-RA"/>
    </source>
</evidence>
<dbReference type="AlphaFoldDB" id="A0A915JB24"/>
<evidence type="ECO:0000256" key="11">
    <source>
        <dbReference type="PROSITE-ProRule" id="PRU00042"/>
    </source>
</evidence>